<dbReference type="InterPro" id="IPR003395">
    <property type="entry name" value="RecF/RecN/SMC_N"/>
</dbReference>
<dbReference type="EMBL" id="NCSJ02000245">
    <property type="protein sequence ID" value="RFU26736.1"/>
    <property type="molecule type" value="Genomic_DNA"/>
</dbReference>
<dbReference type="GO" id="GO:0005634">
    <property type="term" value="C:nucleus"/>
    <property type="evidence" value="ECO:0007669"/>
    <property type="project" value="TreeGrafter"/>
</dbReference>
<evidence type="ECO:0000259" key="7">
    <source>
        <dbReference type="Pfam" id="PF02463"/>
    </source>
</evidence>
<feature type="region of interest" description="Disordered" evidence="5">
    <location>
        <begin position="901"/>
        <end position="946"/>
    </location>
</feature>
<feature type="coiled-coil region" evidence="4">
    <location>
        <begin position="624"/>
        <end position="658"/>
    </location>
</feature>
<dbReference type="Proteomes" id="UP000258309">
    <property type="component" value="Unassembled WGS sequence"/>
</dbReference>
<keyword evidence="9" id="KW-1185">Reference proteome</keyword>
<evidence type="ECO:0000313" key="9">
    <source>
        <dbReference type="Proteomes" id="UP000258309"/>
    </source>
</evidence>
<proteinExistence type="inferred from homology"/>
<sequence length="1291" mass="145899">MAKITLALVLLAQFYSIANALPSLAANVSTTTVGRISIPPGTKNGIYTVDASGVHKHLGPLNTTVPDIAAAGSPKAKRTIGPFCDTSIPSLNVDDLFAAESAAQNFFGSGTSFANHIFFQHNSAVTYACLYTTIFSRSQTSEGFGNDMAAVNTACGESTAGCAYWRTPAYASVARQRRKIFQPPAVRVFNKAQTPTNRRGMLSQALPQRRRSRSIFEDDEAESDANTGQPSPGPGSAPPKRHRTHAADFDSEADPEESQSLPNGDSESGRKGFQPGAIVRVKLANFVTYESAEFHPGPNLNMVIGPNGTGKSSLVCAICLGLGWPPSVLGRATKIGEFVKHGLDEATIEVEIQKRSKDQENPIVRLRIIRDGDQREWWLNGRKTNLKHIQRLTEAFSIQIDNLCQFLPQDKVSEFAALSPVELLQQTQRAAAPPQMLEWHEELKKLRKDQKALEEQVETDKETLANLENRQEGLRAEVSRLEERQQIEEKVALLQKSVPFVEYRVARLRHIDYKDKKIAAQRRLQELEAQVEPTMRSVNQKQEYHKKILRVVDKRKDFVQKIERKADDVIRKVEELDDSIKDIENTRNTEIEGDKKRKAAITQIQRKIVNLKANLQNAPPEFDAAAWNDRIRAKEHEARQKENEIREIRAAYEELKSQGGHVKVQLLEAEKELKIFDSQAGQQLNKVRAVSSETAQAWEWIQKHQSEFEKEICGPPIISCSVKDRRYVDPIESVLQRSDLIAITAQTRADVKKLTDQLCGTMGLADVTIRGSSGSLADHPRPTSDEDLRRCGLDGWALDFIDGPEPVLTMLCDSQRINMIGVGLKDVTEEQYQLNLQRRCNPNMWVAGRQYYRVSSRPEYGPSAVSTMTRSIRPARSWSDRPVDVSARRQMEERITNLKHDLDELKEQATPTREKRDQLEEESKTLTEDANKLREKKGEEQKARGKWEAIPDQIASEEDALKQMRENGLELRQKLKTIDVQHDHAVLRKSKLAIELKEIIDELRQAHEELLEAEVRGIEAKSDVDALIERNQGITMRLEEERALVREAEGISENAKKEAREKLKRCQEIQSQCDREATEYFASLDPALTVESLEQDIRAEEAKLEFIHAGNPNAIRDFERRQVDIDKFTEKIKQMGKRLERLASEITKIRSEWEPELDQLIGQISDAFSYNFEQIGCAGEVGIHKDDDFDLWSIEIKVKFRETETLQLLDAHRQSGGERSVSTIFYLMALQALARAPFRVVDEINQGMDPRNERMVHERMVEIATEVRQADEGAVHCEWGVYAGGLPEAGC</sequence>
<feature type="coiled-coil region" evidence="4">
    <location>
        <begin position="1125"/>
        <end position="1152"/>
    </location>
</feature>
<name>A0A3E2H027_SCYLI</name>
<dbReference type="STRING" id="5539.A0A3E2H027"/>
<gene>
    <name evidence="8" type="ORF">B7463_g9588</name>
</gene>
<dbReference type="InterPro" id="IPR027417">
    <property type="entry name" value="P-loop_NTPase"/>
</dbReference>
<comment type="caution">
    <text evidence="8">The sequence shown here is derived from an EMBL/GenBank/DDBJ whole genome shotgun (WGS) entry which is preliminary data.</text>
</comment>
<dbReference type="GO" id="GO:0000724">
    <property type="term" value="P:double-strand break repair via homologous recombination"/>
    <property type="evidence" value="ECO:0007669"/>
    <property type="project" value="TreeGrafter"/>
</dbReference>
<evidence type="ECO:0000256" key="3">
    <source>
        <dbReference type="ARBA" id="ARBA00023054"/>
    </source>
</evidence>
<evidence type="ECO:0000256" key="6">
    <source>
        <dbReference type="SAM" id="SignalP"/>
    </source>
</evidence>
<feature type="coiled-coil region" evidence="4">
    <location>
        <begin position="559"/>
        <end position="586"/>
    </location>
</feature>
<feature type="domain" description="RecF/RecN/SMC N-terminal" evidence="7">
    <location>
        <begin position="278"/>
        <end position="1262"/>
    </location>
</feature>
<dbReference type="PANTHER" id="PTHR45916:SF1">
    <property type="entry name" value="STRUCTURAL MAINTENANCE OF CHROMOSOMES PROTEIN 5"/>
    <property type="match status" value="1"/>
</dbReference>
<comment type="similarity">
    <text evidence="1">Belongs to the SMC family. SMC5 subfamily.</text>
</comment>
<dbReference type="GO" id="GO:0003697">
    <property type="term" value="F:single-stranded DNA binding"/>
    <property type="evidence" value="ECO:0007669"/>
    <property type="project" value="TreeGrafter"/>
</dbReference>
<evidence type="ECO:0000256" key="4">
    <source>
        <dbReference type="SAM" id="Coils"/>
    </source>
</evidence>
<evidence type="ECO:0000256" key="2">
    <source>
        <dbReference type="ARBA" id="ARBA00018687"/>
    </source>
</evidence>
<dbReference type="GO" id="GO:0030915">
    <property type="term" value="C:Smc5-Smc6 complex"/>
    <property type="evidence" value="ECO:0007669"/>
    <property type="project" value="TreeGrafter"/>
</dbReference>
<organism evidence="8 9">
    <name type="scientific">Scytalidium lignicola</name>
    <name type="common">Hyphomycete</name>
    <dbReference type="NCBI Taxonomy" id="5539"/>
    <lineage>
        <taxon>Eukaryota</taxon>
        <taxon>Fungi</taxon>
        <taxon>Dikarya</taxon>
        <taxon>Ascomycota</taxon>
        <taxon>Pezizomycotina</taxon>
        <taxon>Leotiomycetes</taxon>
        <taxon>Leotiomycetes incertae sedis</taxon>
        <taxon>Scytalidium</taxon>
    </lineage>
</organism>
<evidence type="ECO:0000256" key="1">
    <source>
        <dbReference type="ARBA" id="ARBA00010171"/>
    </source>
</evidence>
<protein>
    <recommendedName>
        <fullName evidence="2">Structural maintenance of chromosomes protein 5</fullName>
    </recommendedName>
</protein>
<evidence type="ECO:0000313" key="8">
    <source>
        <dbReference type="EMBL" id="RFU26736.1"/>
    </source>
</evidence>
<dbReference type="Gene3D" id="3.40.50.300">
    <property type="entry name" value="P-loop containing nucleotide triphosphate hydrolases"/>
    <property type="match status" value="2"/>
</dbReference>
<feature type="coiled-coil region" evidence="4">
    <location>
        <begin position="436"/>
        <end position="484"/>
    </location>
</feature>
<evidence type="ECO:0000256" key="5">
    <source>
        <dbReference type="SAM" id="MobiDB-lite"/>
    </source>
</evidence>
<feature type="non-terminal residue" evidence="8">
    <location>
        <position position="1"/>
    </location>
</feature>
<keyword evidence="3 4" id="KW-0175">Coiled coil</keyword>
<dbReference type="PANTHER" id="PTHR45916">
    <property type="entry name" value="STRUCTURAL MAINTENANCE OF CHROMOSOMES PROTEIN 5"/>
    <property type="match status" value="1"/>
</dbReference>
<feature type="region of interest" description="Disordered" evidence="5">
    <location>
        <begin position="186"/>
        <end position="273"/>
    </location>
</feature>
<keyword evidence="6" id="KW-0732">Signal</keyword>
<feature type="signal peptide" evidence="6">
    <location>
        <begin position="1"/>
        <end position="20"/>
    </location>
</feature>
<accession>A0A3E2H027</accession>
<feature type="non-terminal residue" evidence="8">
    <location>
        <position position="1291"/>
    </location>
</feature>
<dbReference type="Pfam" id="PF02463">
    <property type="entry name" value="SMC_N"/>
    <property type="match status" value="1"/>
</dbReference>
<dbReference type="SUPFAM" id="SSF52540">
    <property type="entry name" value="P-loop containing nucleoside triphosphate hydrolases"/>
    <property type="match status" value="2"/>
</dbReference>
<dbReference type="OMA" id="RFWTSQP"/>
<feature type="chain" id="PRO_5017534447" description="Structural maintenance of chromosomes protein 5" evidence="6">
    <location>
        <begin position="21"/>
        <end position="1291"/>
    </location>
</feature>
<dbReference type="OrthoDB" id="10254973at2759"/>
<reference evidence="8 9" key="1">
    <citation type="submission" date="2018-05" db="EMBL/GenBank/DDBJ databases">
        <title>Draft genome sequence of Scytalidium lignicola DSM 105466, a ubiquitous saprotrophic fungus.</title>
        <authorList>
            <person name="Buettner E."/>
            <person name="Gebauer A.M."/>
            <person name="Hofrichter M."/>
            <person name="Liers C."/>
            <person name="Kellner H."/>
        </authorList>
    </citation>
    <scope>NUCLEOTIDE SEQUENCE [LARGE SCALE GENOMIC DNA]</scope>
    <source>
        <strain evidence="8 9">DSM 105466</strain>
    </source>
</reference>